<name>X1FXY4_9ZZZZ</name>
<accession>X1FXY4</accession>
<dbReference type="AlphaFoldDB" id="X1FXY4"/>
<dbReference type="EMBL" id="BARU01006598">
    <property type="protein sequence ID" value="GAH34199.1"/>
    <property type="molecule type" value="Genomic_DNA"/>
</dbReference>
<proteinExistence type="predicted"/>
<evidence type="ECO:0000313" key="2">
    <source>
        <dbReference type="EMBL" id="GAH34199.1"/>
    </source>
</evidence>
<feature type="non-terminal residue" evidence="2">
    <location>
        <position position="1"/>
    </location>
</feature>
<evidence type="ECO:0000256" key="1">
    <source>
        <dbReference type="SAM" id="MobiDB-lite"/>
    </source>
</evidence>
<organism evidence="2">
    <name type="scientific">marine sediment metagenome</name>
    <dbReference type="NCBI Taxonomy" id="412755"/>
    <lineage>
        <taxon>unclassified sequences</taxon>
        <taxon>metagenomes</taxon>
        <taxon>ecological metagenomes</taxon>
    </lineage>
</organism>
<sequence>PQSKVKESKVNKTIYIPYPEFPNVNKITQEEHQKLIDMFGEAGARDRVENLSLYIASRGDKYKNHYASILAWEKRDKREKTTPISNDPDKYKKQKHGDLVARTAEDIERIRGYRDKSGGLSND</sequence>
<protein>
    <submittedName>
        <fullName evidence="2">Uncharacterized protein</fullName>
    </submittedName>
</protein>
<reference evidence="2" key="1">
    <citation type="journal article" date="2014" name="Front. Microbiol.">
        <title>High frequency of phylogenetically diverse reductive dehalogenase-homologous genes in deep subseafloor sedimentary metagenomes.</title>
        <authorList>
            <person name="Kawai M."/>
            <person name="Futagami T."/>
            <person name="Toyoda A."/>
            <person name="Takaki Y."/>
            <person name="Nishi S."/>
            <person name="Hori S."/>
            <person name="Arai W."/>
            <person name="Tsubouchi T."/>
            <person name="Morono Y."/>
            <person name="Uchiyama I."/>
            <person name="Ito T."/>
            <person name="Fujiyama A."/>
            <person name="Inagaki F."/>
            <person name="Takami H."/>
        </authorList>
    </citation>
    <scope>NUCLEOTIDE SEQUENCE</scope>
    <source>
        <strain evidence="2">Expedition CK06-06</strain>
    </source>
</reference>
<feature type="region of interest" description="Disordered" evidence="1">
    <location>
        <begin position="76"/>
        <end position="98"/>
    </location>
</feature>
<gene>
    <name evidence="2" type="ORF">S03H2_12990</name>
</gene>
<comment type="caution">
    <text evidence="2">The sequence shown here is derived from an EMBL/GenBank/DDBJ whole genome shotgun (WGS) entry which is preliminary data.</text>
</comment>